<dbReference type="Gene3D" id="3.30.750.24">
    <property type="entry name" value="STAS domain"/>
    <property type="match status" value="1"/>
</dbReference>
<dbReference type="InterPro" id="IPR058548">
    <property type="entry name" value="MlaB-like_STAS"/>
</dbReference>
<dbReference type="Proteomes" id="UP000321118">
    <property type="component" value="Unassembled WGS sequence"/>
</dbReference>
<dbReference type="EMBL" id="BJUB01000017">
    <property type="protein sequence ID" value="GEK23506.1"/>
    <property type="molecule type" value="Genomic_DNA"/>
</dbReference>
<sequence length="114" mass="12074">MSQGALGQVTPPDDGPAGTITTDLDAGEITLRGEIDAALEAALVTVLSDVAARRAAPQLRVDVREVSFIDSTGIKFLALLTQRSAHPVVLLHPSSQVRFVLDTTRISEILTIVD</sequence>
<keyword evidence="4" id="KW-1185">Reference proteome</keyword>
<proteinExistence type="predicted"/>
<accession>A0A510V9S9</accession>
<evidence type="ECO:0000259" key="2">
    <source>
        <dbReference type="PROSITE" id="PS50801"/>
    </source>
</evidence>
<organism evidence="3 4">
    <name type="scientific">Cellulomonas xylanilytica</name>
    <dbReference type="NCBI Taxonomy" id="233583"/>
    <lineage>
        <taxon>Bacteria</taxon>
        <taxon>Bacillati</taxon>
        <taxon>Actinomycetota</taxon>
        <taxon>Actinomycetes</taxon>
        <taxon>Micrococcales</taxon>
        <taxon>Cellulomonadaceae</taxon>
        <taxon>Cellulomonas</taxon>
    </lineage>
</organism>
<dbReference type="RefSeq" id="WP_186813489.1">
    <property type="nucleotide sequence ID" value="NZ_BJUB01000017.1"/>
</dbReference>
<comment type="caution">
    <text evidence="3">The sequence shown here is derived from an EMBL/GenBank/DDBJ whole genome shotgun (WGS) entry which is preliminary data.</text>
</comment>
<dbReference type="PROSITE" id="PS50801">
    <property type="entry name" value="STAS"/>
    <property type="match status" value="1"/>
</dbReference>
<dbReference type="InterPro" id="IPR002645">
    <property type="entry name" value="STAS_dom"/>
</dbReference>
<dbReference type="AlphaFoldDB" id="A0A510V9S9"/>
<evidence type="ECO:0000313" key="4">
    <source>
        <dbReference type="Proteomes" id="UP000321118"/>
    </source>
</evidence>
<evidence type="ECO:0000256" key="1">
    <source>
        <dbReference type="SAM" id="MobiDB-lite"/>
    </source>
</evidence>
<dbReference type="CDD" id="cd07043">
    <property type="entry name" value="STAS_anti-anti-sigma_factors"/>
    <property type="match status" value="1"/>
</dbReference>
<reference evidence="3 4" key="1">
    <citation type="submission" date="2019-07" db="EMBL/GenBank/DDBJ databases">
        <title>Whole genome shotgun sequence of Cellulomonas xylanilytica NBRC 101102.</title>
        <authorList>
            <person name="Hosoyama A."/>
            <person name="Uohara A."/>
            <person name="Ohji S."/>
            <person name="Ichikawa N."/>
        </authorList>
    </citation>
    <scope>NUCLEOTIDE SEQUENCE [LARGE SCALE GENOMIC DNA]</scope>
    <source>
        <strain evidence="3 4">NBRC 101102</strain>
    </source>
</reference>
<name>A0A510V9S9_9CELL</name>
<dbReference type="Pfam" id="PF13466">
    <property type="entry name" value="STAS_2"/>
    <property type="match status" value="1"/>
</dbReference>
<protein>
    <recommendedName>
        <fullName evidence="2">STAS domain-containing protein</fullName>
    </recommendedName>
</protein>
<feature type="region of interest" description="Disordered" evidence="1">
    <location>
        <begin position="1"/>
        <end position="22"/>
    </location>
</feature>
<dbReference type="InterPro" id="IPR036513">
    <property type="entry name" value="STAS_dom_sf"/>
</dbReference>
<feature type="domain" description="STAS" evidence="2">
    <location>
        <begin position="29"/>
        <end position="114"/>
    </location>
</feature>
<gene>
    <name evidence="3" type="ORF">CXY01_40260</name>
</gene>
<dbReference type="SUPFAM" id="SSF52091">
    <property type="entry name" value="SpoIIaa-like"/>
    <property type="match status" value="1"/>
</dbReference>
<evidence type="ECO:0000313" key="3">
    <source>
        <dbReference type="EMBL" id="GEK23506.1"/>
    </source>
</evidence>